<protein>
    <submittedName>
        <fullName evidence="2">Uncharacterized protein</fullName>
    </submittedName>
</protein>
<name>A0A937HDE9_9PROT</name>
<feature type="transmembrane region" description="Helical" evidence="1">
    <location>
        <begin position="115"/>
        <end position="138"/>
    </location>
</feature>
<feature type="transmembrane region" description="Helical" evidence="1">
    <location>
        <begin position="17"/>
        <end position="39"/>
    </location>
</feature>
<dbReference type="EMBL" id="JADHOK010000055">
    <property type="protein sequence ID" value="MBL6761975.1"/>
    <property type="molecule type" value="Genomic_DNA"/>
</dbReference>
<evidence type="ECO:0000313" key="2">
    <source>
        <dbReference type="EMBL" id="MBL6761975.1"/>
    </source>
</evidence>
<dbReference type="AlphaFoldDB" id="A0A937HDE9"/>
<keyword evidence="1" id="KW-1133">Transmembrane helix</keyword>
<accession>A0A937HDE9</accession>
<feature type="transmembrane region" description="Helical" evidence="1">
    <location>
        <begin position="59"/>
        <end position="83"/>
    </location>
</feature>
<evidence type="ECO:0000313" key="3">
    <source>
        <dbReference type="Proteomes" id="UP000785783"/>
    </source>
</evidence>
<comment type="caution">
    <text evidence="2">The sequence shown here is derived from an EMBL/GenBank/DDBJ whole genome shotgun (WGS) entry which is preliminary data.</text>
</comment>
<keyword evidence="1" id="KW-0472">Membrane</keyword>
<keyword evidence="1" id="KW-0812">Transmembrane</keyword>
<feature type="transmembrane region" description="Helical" evidence="1">
    <location>
        <begin position="90"/>
        <end position="109"/>
    </location>
</feature>
<organism evidence="2 3">
    <name type="scientific">PS1 clade bacterium</name>
    <dbReference type="NCBI Taxonomy" id="2175152"/>
    <lineage>
        <taxon>Bacteria</taxon>
        <taxon>Pseudomonadati</taxon>
        <taxon>Pseudomonadota</taxon>
        <taxon>Alphaproteobacteria</taxon>
        <taxon>PS1 clade</taxon>
    </lineage>
</organism>
<dbReference type="Proteomes" id="UP000785783">
    <property type="component" value="Unassembled WGS sequence"/>
</dbReference>
<gene>
    <name evidence="2" type="ORF">ISQ19_04680</name>
</gene>
<proteinExistence type="predicted"/>
<reference evidence="2" key="1">
    <citation type="submission" date="2020-10" db="EMBL/GenBank/DDBJ databases">
        <title>Microbiome of the Black Sea water column analyzed by genome centric metagenomics.</title>
        <authorList>
            <person name="Cabello-Yeves P.J."/>
            <person name="Callieri C."/>
            <person name="Picazo A."/>
            <person name="Mehrshad M."/>
            <person name="Haro-Moreno J.M."/>
            <person name="Roda-Garcia J."/>
            <person name="Dzembekova N."/>
            <person name="Slabakova V."/>
            <person name="Slabakova N."/>
            <person name="Moncheva S."/>
            <person name="Rodriguez-Valera F."/>
        </authorList>
    </citation>
    <scope>NUCLEOTIDE SEQUENCE</scope>
    <source>
        <strain evidence="2">BS307-5m-G5</strain>
    </source>
</reference>
<sequence length="145" mass="14927">MGYLPPKTNQHYRGQSWAVGILALAAVHTLGVALAKLALPDSGLISLGGLNLAHEGGLQMVAMAARGGATQLVWGLVLAFIVLRHRDLTGLFVLLVAVEKALFILSGLIKPVNEAMALPGNVAAAVLLALSVIALFGARAAKSSD</sequence>
<evidence type="ECO:0000256" key="1">
    <source>
        <dbReference type="SAM" id="Phobius"/>
    </source>
</evidence>